<dbReference type="AlphaFoldDB" id="A0A814MZP6"/>
<evidence type="ECO:0000259" key="8">
    <source>
        <dbReference type="PROSITE" id="PS51503"/>
    </source>
</evidence>
<feature type="domain" description="HIG1" evidence="8">
    <location>
        <begin position="10"/>
        <end position="103"/>
    </location>
</feature>
<dbReference type="PANTHER" id="PTHR12297:SF3">
    <property type="entry name" value="HIG1 DOMAIN FAMILY MEMBER 1A"/>
    <property type="match status" value="1"/>
</dbReference>
<name>A0A814MZP6_9BILA</name>
<dbReference type="Pfam" id="PF04588">
    <property type="entry name" value="HIG_1_N"/>
    <property type="match status" value="1"/>
</dbReference>
<sequence>MSDIHNRVSPKPSHKLNEYESADLGESKFWRKVKQDPVVPIGMTGFGLIVLGAIIGFNRRDRSKPTSTYWIRTRVYAQGFVVSLLTAAAVYQAVKGRPEPRDIHGHKKVPEGTTPSTNHH</sequence>
<feature type="region of interest" description="Disordered" evidence="6">
    <location>
        <begin position="96"/>
        <end position="120"/>
    </location>
</feature>
<dbReference type="Proteomes" id="UP000663832">
    <property type="component" value="Unassembled WGS sequence"/>
</dbReference>
<proteinExistence type="predicted"/>
<protein>
    <recommendedName>
        <fullName evidence="8">HIG1 domain-containing protein</fullName>
    </recommendedName>
</protein>
<evidence type="ECO:0000256" key="3">
    <source>
        <dbReference type="ARBA" id="ARBA00022989"/>
    </source>
</evidence>
<gene>
    <name evidence="9" type="ORF">QVE165_LOCUS19356</name>
</gene>
<feature type="transmembrane region" description="Helical" evidence="7">
    <location>
        <begin position="38"/>
        <end position="55"/>
    </location>
</feature>
<organism evidence="9 10">
    <name type="scientific">Adineta steineri</name>
    <dbReference type="NCBI Taxonomy" id="433720"/>
    <lineage>
        <taxon>Eukaryota</taxon>
        <taxon>Metazoa</taxon>
        <taxon>Spiralia</taxon>
        <taxon>Gnathifera</taxon>
        <taxon>Rotifera</taxon>
        <taxon>Eurotatoria</taxon>
        <taxon>Bdelloidea</taxon>
        <taxon>Adinetida</taxon>
        <taxon>Adinetidae</taxon>
        <taxon>Adineta</taxon>
    </lineage>
</organism>
<evidence type="ECO:0000256" key="4">
    <source>
        <dbReference type="ARBA" id="ARBA00023128"/>
    </source>
</evidence>
<evidence type="ECO:0000256" key="7">
    <source>
        <dbReference type="SAM" id="Phobius"/>
    </source>
</evidence>
<dbReference type="PROSITE" id="PS51503">
    <property type="entry name" value="HIG1"/>
    <property type="match status" value="1"/>
</dbReference>
<keyword evidence="4" id="KW-0496">Mitochondrion</keyword>
<reference evidence="9" key="1">
    <citation type="submission" date="2021-02" db="EMBL/GenBank/DDBJ databases">
        <authorList>
            <person name="Nowell W R."/>
        </authorList>
    </citation>
    <scope>NUCLEOTIDE SEQUENCE</scope>
</reference>
<dbReference type="InterPro" id="IPR050355">
    <property type="entry name" value="RCF1"/>
</dbReference>
<comment type="caution">
    <text evidence="9">The sequence shown here is derived from an EMBL/GenBank/DDBJ whole genome shotgun (WGS) entry which is preliminary data.</text>
</comment>
<dbReference type="EMBL" id="CAJNOM010000118">
    <property type="protein sequence ID" value="CAF1083461.1"/>
    <property type="molecule type" value="Genomic_DNA"/>
</dbReference>
<comment type="subcellular location">
    <subcellularLocation>
        <location evidence="1">Mitochondrion membrane</location>
    </subcellularLocation>
</comment>
<evidence type="ECO:0000256" key="1">
    <source>
        <dbReference type="ARBA" id="ARBA00004325"/>
    </source>
</evidence>
<keyword evidence="2 7" id="KW-0812">Transmembrane</keyword>
<dbReference type="Gene3D" id="6.10.140.1320">
    <property type="match status" value="1"/>
</dbReference>
<keyword evidence="3 7" id="KW-1133">Transmembrane helix</keyword>
<keyword evidence="10" id="KW-1185">Reference proteome</keyword>
<evidence type="ECO:0000256" key="2">
    <source>
        <dbReference type="ARBA" id="ARBA00022692"/>
    </source>
</evidence>
<evidence type="ECO:0000256" key="6">
    <source>
        <dbReference type="SAM" id="MobiDB-lite"/>
    </source>
</evidence>
<dbReference type="InterPro" id="IPR007667">
    <property type="entry name" value="Hypoxia_induced_domain"/>
</dbReference>
<feature type="transmembrane region" description="Helical" evidence="7">
    <location>
        <begin position="75"/>
        <end position="94"/>
    </location>
</feature>
<dbReference type="OrthoDB" id="10003563at2759"/>
<dbReference type="GO" id="GO:0031966">
    <property type="term" value="C:mitochondrial membrane"/>
    <property type="evidence" value="ECO:0007669"/>
    <property type="project" value="UniProtKB-SubCell"/>
</dbReference>
<evidence type="ECO:0000313" key="9">
    <source>
        <dbReference type="EMBL" id="CAF1083461.1"/>
    </source>
</evidence>
<evidence type="ECO:0000313" key="10">
    <source>
        <dbReference type="Proteomes" id="UP000663832"/>
    </source>
</evidence>
<keyword evidence="5 7" id="KW-0472">Membrane</keyword>
<accession>A0A814MZP6</accession>
<evidence type="ECO:0000256" key="5">
    <source>
        <dbReference type="ARBA" id="ARBA00023136"/>
    </source>
</evidence>
<dbReference type="PANTHER" id="PTHR12297">
    <property type="entry name" value="HYPOXIA-INDUCBILE GENE 1 HIG1 -RELATED"/>
    <property type="match status" value="1"/>
</dbReference>